<dbReference type="InterPro" id="IPR050492">
    <property type="entry name" value="Bact_metal-bind_prot9"/>
</dbReference>
<dbReference type="GO" id="GO:0046872">
    <property type="term" value="F:metal ion binding"/>
    <property type="evidence" value="ECO:0007669"/>
    <property type="project" value="InterPro"/>
</dbReference>
<sequence>MTIANISLGIVLLTFSFTAHAALRVVTTTQDLAAITEAVGGEQVKVQSLTKGTRDPHFATAKPSMIRKVFRANLLLLIGADMEIGWLPPLLQSARNSRVLPGNPGYLDLSSVVPLLGKIEGPVSRAMGDVHAKGNPHYWLDPRNGIRMARAIATRLGELDPAHKDEFHHRFNVFVQTMDDKLPVWRSKLGHLRGESVIAYHKSFVYLADAFGFRIVDEVEPIPGIAPSAASLNALMTRIRNEHIGLLIIEPYYERRSARYLHEQTGIRVAVLPQSVGAQPGIATYFDLFDAIVDVLGNMGDQ</sequence>
<proteinExistence type="predicted"/>
<dbReference type="PANTHER" id="PTHR42953">
    <property type="entry name" value="HIGH-AFFINITY ZINC UPTAKE SYSTEM PROTEIN ZNUA-RELATED"/>
    <property type="match status" value="1"/>
</dbReference>
<dbReference type="EMBL" id="DRLF01000377">
    <property type="protein sequence ID" value="HEC07359.1"/>
    <property type="molecule type" value="Genomic_DNA"/>
</dbReference>
<feature type="chain" id="PRO_5032343996" evidence="1">
    <location>
        <begin position="22"/>
        <end position="302"/>
    </location>
</feature>
<feature type="signal peptide" evidence="1">
    <location>
        <begin position="1"/>
        <end position="21"/>
    </location>
</feature>
<dbReference type="AlphaFoldDB" id="A0A831RX37"/>
<keyword evidence="1" id="KW-0732">Signal</keyword>
<gene>
    <name evidence="2" type="ORF">ENJ12_10930</name>
</gene>
<dbReference type="Proteomes" id="UP000886339">
    <property type="component" value="Unassembled WGS sequence"/>
</dbReference>
<organism evidence="2">
    <name type="scientific">Thiolapillus brandeum</name>
    <dbReference type="NCBI Taxonomy" id="1076588"/>
    <lineage>
        <taxon>Bacteria</taxon>
        <taxon>Pseudomonadati</taxon>
        <taxon>Pseudomonadota</taxon>
        <taxon>Gammaproteobacteria</taxon>
        <taxon>Chromatiales</taxon>
        <taxon>Sedimenticolaceae</taxon>
        <taxon>Thiolapillus</taxon>
    </lineage>
</organism>
<dbReference type="InterPro" id="IPR006127">
    <property type="entry name" value="ZnuA-like"/>
</dbReference>
<dbReference type="Pfam" id="PF01297">
    <property type="entry name" value="ZnuA"/>
    <property type="match status" value="1"/>
</dbReference>
<dbReference type="InterPro" id="IPR006129">
    <property type="entry name" value="AdhesinB"/>
</dbReference>
<reference evidence="2" key="1">
    <citation type="journal article" date="2020" name="mSystems">
        <title>Genome- and Community-Level Interaction Insights into Carbon Utilization and Element Cycling Functions of Hydrothermarchaeota in Hydrothermal Sediment.</title>
        <authorList>
            <person name="Zhou Z."/>
            <person name="Liu Y."/>
            <person name="Xu W."/>
            <person name="Pan J."/>
            <person name="Luo Z.H."/>
            <person name="Li M."/>
        </authorList>
    </citation>
    <scope>NUCLEOTIDE SEQUENCE [LARGE SCALE GENOMIC DNA]</scope>
    <source>
        <strain evidence="2">HyVt-458</strain>
    </source>
</reference>
<protein>
    <submittedName>
        <fullName evidence="2">Zinc ABC transporter substrate-binding protein</fullName>
    </submittedName>
</protein>
<dbReference type="GO" id="GO:0007155">
    <property type="term" value="P:cell adhesion"/>
    <property type="evidence" value="ECO:0007669"/>
    <property type="project" value="InterPro"/>
</dbReference>
<dbReference type="Gene3D" id="3.40.50.1980">
    <property type="entry name" value="Nitrogenase molybdenum iron protein domain"/>
    <property type="match status" value="2"/>
</dbReference>
<dbReference type="GO" id="GO:0030001">
    <property type="term" value="P:metal ion transport"/>
    <property type="evidence" value="ECO:0007669"/>
    <property type="project" value="InterPro"/>
</dbReference>
<dbReference type="PRINTS" id="PR00691">
    <property type="entry name" value="ADHESINB"/>
</dbReference>
<evidence type="ECO:0000313" key="2">
    <source>
        <dbReference type="EMBL" id="HEC07359.1"/>
    </source>
</evidence>
<dbReference type="PANTHER" id="PTHR42953:SF2">
    <property type="entry name" value="ADHESION PROTEIN"/>
    <property type="match status" value="1"/>
</dbReference>
<accession>A0A831RX37</accession>
<evidence type="ECO:0000256" key="1">
    <source>
        <dbReference type="SAM" id="SignalP"/>
    </source>
</evidence>
<dbReference type="SUPFAM" id="SSF53807">
    <property type="entry name" value="Helical backbone' metal receptor"/>
    <property type="match status" value="1"/>
</dbReference>
<name>A0A831RX37_9GAMM</name>
<comment type="caution">
    <text evidence="2">The sequence shown here is derived from an EMBL/GenBank/DDBJ whole genome shotgun (WGS) entry which is preliminary data.</text>
</comment>